<proteinExistence type="predicted"/>
<dbReference type="InterPro" id="IPR011042">
    <property type="entry name" value="6-blade_b-propeller_TolB-like"/>
</dbReference>
<dbReference type="AlphaFoldDB" id="A0A926CXS6"/>
<evidence type="ECO:0000313" key="1">
    <source>
        <dbReference type="EMBL" id="MBC8527947.1"/>
    </source>
</evidence>
<sequence length="506" mass="56136">MRKKTARLRSGMRCIAALCGFMLLLSGCTERTQLKTVIIPESEEVAQAEASGAGGDYGEIKKIYRNAIGGLLNLDKKSLGSQSFNDAIRILGWNDENSIQVASWSFDGNNDVTVYEVDYRYNFYSKLVELKGVQSRDRIATSPDGEYIAYTEIQDESQTQILHLVNTRSGLDRELLVGPVWWQDPILTWSGNGRYLALVYDGVSQTYGTFQMLMVYDTQTQQFRGYPMEGWYSKSGKHQDLVATPCNEGDYVALWVYGNQSAFINLENYVALTFESGKLTGDMIYERYIQSATAALTDEQMLKEYAEMYGLEAGEVTDANGAQTDKVLDKIAEEMLKGQMVINFNDYQKGFRAESVAWASGHRALVTFGEELYCWTPGQDILGEFTQWASAGSSILSDIVAGCLSQDGDVLFYAKSNGNLYVLPLEEGAQEPSQQPVLVYSGFDCDNSATSWNPGANKLLTCGYDRVKSYGDVEQKYLIIEFGDAQAATQEDDLLEGVQPSASTAP</sequence>
<protein>
    <submittedName>
        <fullName evidence="1">Uncharacterized protein</fullName>
    </submittedName>
</protein>
<dbReference type="EMBL" id="JACRSO010000001">
    <property type="protein sequence ID" value="MBC8527947.1"/>
    <property type="molecule type" value="Genomic_DNA"/>
</dbReference>
<dbReference type="SUPFAM" id="SSF82171">
    <property type="entry name" value="DPP6 N-terminal domain-like"/>
    <property type="match status" value="1"/>
</dbReference>
<evidence type="ECO:0000313" key="2">
    <source>
        <dbReference type="Proteomes" id="UP000654279"/>
    </source>
</evidence>
<comment type="caution">
    <text evidence="1">The sequence shown here is derived from an EMBL/GenBank/DDBJ whole genome shotgun (WGS) entry which is preliminary data.</text>
</comment>
<dbReference type="Gene3D" id="2.120.10.30">
    <property type="entry name" value="TolB, C-terminal domain"/>
    <property type="match status" value="1"/>
</dbReference>
<keyword evidence="2" id="KW-1185">Reference proteome</keyword>
<dbReference type="RefSeq" id="WP_249284020.1">
    <property type="nucleotide sequence ID" value="NZ_JACRSO010000001.1"/>
</dbReference>
<name>A0A926CXS6_9FIRM</name>
<reference evidence="1" key="1">
    <citation type="submission" date="2020-08" db="EMBL/GenBank/DDBJ databases">
        <title>Genome public.</title>
        <authorList>
            <person name="Liu C."/>
            <person name="Sun Q."/>
        </authorList>
    </citation>
    <scope>NUCLEOTIDE SEQUENCE</scope>
    <source>
        <strain evidence="1">NSJ-44</strain>
    </source>
</reference>
<accession>A0A926CXS6</accession>
<dbReference type="Proteomes" id="UP000654279">
    <property type="component" value="Unassembled WGS sequence"/>
</dbReference>
<dbReference type="PROSITE" id="PS51257">
    <property type="entry name" value="PROKAR_LIPOPROTEIN"/>
    <property type="match status" value="1"/>
</dbReference>
<gene>
    <name evidence="1" type="ORF">H8699_00655</name>
</gene>
<organism evidence="1 2">
    <name type="scientific">Luoshenia tenuis</name>
    <dbReference type="NCBI Taxonomy" id="2763654"/>
    <lineage>
        <taxon>Bacteria</taxon>
        <taxon>Bacillati</taxon>
        <taxon>Bacillota</taxon>
        <taxon>Clostridia</taxon>
        <taxon>Christensenellales</taxon>
        <taxon>Christensenellaceae</taxon>
        <taxon>Luoshenia</taxon>
    </lineage>
</organism>